<proteinExistence type="predicted"/>
<keyword evidence="2" id="KW-0863">Zinc-finger</keyword>
<dbReference type="Gene3D" id="3.30.40.10">
    <property type="entry name" value="Zinc/RING finger domain, C3HC4 (zinc finger)"/>
    <property type="match status" value="1"/>
</dbReference>
<evidence type="ECO:0000259" key="5">
    <source>
        <dbReference type="SMART" id="SM00249"/>
    </source>
</evidence>
<protein>
    <recommendedName>
        <fullName evidence="5">Zinc finger PHD-type domain-containing protein</fullName>
    </recommendedName>
</protein>
<dbReference type="InterPro" id="IPR013083">
    <property type="entry name" value="Znf_RING/FYVE/PHD"/>
</dbReference>
<feature type="region of interest" description="Disordered" evidence="4">
    <location>
        <begin position="72"/>
        <end position="93"/>
    </location>
</feature>
<organism evidence="6 7">
    <name type="scientific">Nyssa sinensis</name>
    <dbReference type="NCBI Taxonomy" id="561372"/>
    <lineage>
        <taxon>Eukaryota</taxon>
        <taxon>Viridiplantae</taxon>
        <taxon>Streptophyta</taxon>
        <taxon>Embryophyta</taxon>
        <taxon>Tracheophyta</taxon>
        <taxon>Spermatophyta</taxon>
        <taxon>Magnoliopsida</taxon>
        <taxon>eudicotyledons</taxon>
        <taxon>Gunneridae</taxon>
        <taxon>Pentapetalae</taxon>
        <taxon>asterids</taxon>
        <taxon>Cornales</taxon>
        <taxon>Nyssaceae</taxon>
        <taxon>Nyssa</taxon>
    </lineage>
</organism>
<feature type="region of interest" description="Disordered" evidence="4">
    <location>
        <begin position="1"/>
        <end position="20"/>
    </location>
</feature>
<dbReference type="SMART" id="SM00249">
    <property type="entry name" value="PHD"/>
    <property type="match status" value="1"/>
</dbReference>
<dbReference type="GO" id="GO:0006357">
    <property type="term" value="P:regulation of transcription by RNA polymerase II"/>
    <property type="evidence" value="ECO:0007669"/>
    <property type="project" value="TreeGrafter"/>
</dbReference>
<dbReference type="AlphaFoldDB" id="A0A5J5A2P8"/>
<dbReference type="InterPro" id="IPR001965">
    <property type="entry name" value="Znf_PHD"/>
</dbReference>
<accession>A0A5J5A2P8</accession>
<dbReference type="GO" id="GO:0008270">
    <property type="term" value="F:zinc ion binding"/>
    <property type="evidence" value="ECO:0007669"/>
    <property type="project" value="UniProtKB-KW"/>
</dbReference>
<dbReference type="PANTHER" id="PTHR13793">
    <property type="entry name" value="PHD FINGER PROTEINS"/>
    <property type="match status" value="1"/>
</dbReference>
<evidence type="ECO:0000256" key="4">
    <source>
        <dbReference type="SAM" id="MobiDB-lite"/>
    </source>
</evidence>
<evidence type="ECO:0000256" key="3">
    <source>
        <dbReference type="ARBA" id="ARBA00022833"/>
    </source>
</evidence>
<evidence type="ECO:0000313" key="7">
    <source>
        <dbReference type="Proteomes" id="UP000325577"/>
    </source>
</evidence>
<dbReference type="OrthoDB" id="20839at2759"/>
<sequence length="213" mass="23111">MQQDHADDFVTSSPLPKEKGIAGSTTSLQSYCCHCHHYHHLLLASQEEGLGYLSQPQETKDVPDVNNASIQAAEKNRGKGDGNENEEEDNEDDGIECAVCQSTDGDPSDPIVFCDGCDLMVHATCYGNSLLKGIPEVTGGAMKHTNDSRWAHFVCTLFVPEVFFTDPEGKELIGLKFLQEGGNRVVTCATPQVGVPLIVLSPSTRWPSMSLVD</sequence>
<dbReference type="PANTHER" id="PTHR13793:SF148">
    <property type="entry name" value="RING_FYVE_PHD ZINC FINGER SUPERFAMILY PROTEIN"/>
    <property type="match status" value="1"/>
</dbReference>
<dbReference type="Pfam" id="PF13831">
    <property type="entry name" value="PHD_2"/>
    <property type="match status" value="1"/>
</dbReference>
<dbReference type="Proteomes" id="UP000325577">
    <property type="component" value="Linkage Group LG4"/>
</dbReference>
<dbReference type="InterPro" id="IPR011011">
    <property type="entry name" value="Znf_FYVE_PHD"/>
</dbReference>
<dbReference type="InterPro" id="IPR050701">
    <property type="entry name" value="Histone_Mod_Regulator"/>
</dbReference>
<dbReference type="InterPro" id="IPR019787">
    <property type="entry name" value="Znf_PHD-finger"/>
</dbReference>
<reference evidence="6 7" key="1">
    <citation type="submission" date="2019-09" db="EMBL/GenBank/DDBJ databases">
        <title>A chromosome-level genome assembly of the Chinese tupelo Nyssa sinensis.</title>
        <authorList>
            <person name="Yang X."/>
            <person name="Kang M."/>
            <person name="Yang Y."/>
            <person name="Xiong H."/>
            <person name="Wang M."/>
            <person name="Zhang Z."/>
            <person name="Wang Z."/>
            <person name="Wu H."/>
            <person name="Ma T."/>
            <person name="Liu J."/>
            <person name="Xi Z."/>
        </authorList>
    </citation>
    <scope>NUCLEOTIDE SEQUENCE [LARGE SCALE GENOMIC DNA]</scope>
    <source>
        <strain evidence="6">J267</strain>
        <tissue evidence="6">Leaf</tissue>
    </source>
</reference>
<evidence type="ECO:0000256" key="1">
    <source>
        <dbReference type="ARBA" id="ARBA00022723"/>
    </source>
</evidence>
<gene>
    <name evidence="6" type="ORF">F0562_010517</name>
</gene>
<dbReference type="Pfam" id="PF13832">
    <property type="entry name" value="zf-HC5HC2H_2"/>
    <property type="match status" value="1"/>
</dbReference>
<dbReference type="SUPFAM" id="SSF57903">
    <property type="entry name" value="FYVE/PHD zinc finger"/>
    <property type="match status" value="1"/>
</dbReference>
<dbReference type="EMBL" id="CM018047">
    <property type="protein sequence ID" value="KAA8524052.1"/>
    <property type="molecule type" value="Genomic_DNA"/>
</dbReference>
<feature type="domain" description="Zinc finger PHD-type" evidence="5">
    <location>
        <begin position="96"/>
        <end position="156"/>
    </location>
</feature>
<name>A0A5J5A2P8_9ASTE</name>
<keyword evidence="1" id="KW-0479">Metal-binding</keyword>
<keyword evidence="7" id="KW-1185">Reference proteome</keyword>
<evidence type="ECO:0000313" key="6">
    <source>
        <dbReference type="EMBL" id="KAA8524052.1"/>
    </source>
</evidence>
<evidence type="ECO:0000256" key="2">
    <source>
        <dbReference type="ARBA" id="ARBA00022771"/>
    </source>
</evidence>
<keyword evidence="3" id="KW-0862">Zinc</keyword>
<feature type="compositionally biased region" description="Acidic residues" evidence="4">
    <location>
        <begin position="83"/>
        <end position="93"/>
    </location>
</feature>